<keyword evidence="2 5" id="KW-0812">Transmembrane</keyword>
<feature type="transmembrane region" description="Helical" evidence="5">
    <location>
        <begin position="156"/>
        <end position="183"/>
    </location>
</feature>
<comment type="caution">
    <text evidence="6">The sequence shown here is derived from an EMBL/GenBank/DDBJ whole genome shotgun (WGS) entry which is preliminary data.</text>
</comment>
<gene>
    <name evidence="6" type="ORF">MSAN_00322200</name>
</gene>
<keyword evidence="3 5" id="KW-1133">Transmembrane helix</keyword>
<feature type="transmembrane region" description="Helical" evidence="5">
    <location>
        <begin position="326"/>
        <end position="352"/>
    </location>
</feature>
<accession>A0A8H7DIE7</accession>
<dbReference type="GO" id="GO:0005886">
    <property type="term" value="C:plasma membrane"/>
    <property type="evidence" value="ECO:0007669"/>
    <property type="project" value="TreeGrafter"/>
</dbReference>
<evidence type="ECO:0000256" key="5">
    <source>
        <dbReference type="SAM" id="Phobius"/>
    </source>
</evidence>
<dbReference type="Proteomes" id="UP000623467">
    <property type="component" value="Unassembled WGS sequence"/>
</dbReference>
<feature type="transmembrane region" description="Helical" evidence="5">
    <location>
        <begin position="434"/>
        <end position="459"/>
    </location>
</feature>
<feature type="transmembrane region" description="Helical" evidence="5">
    <location>
        <begin position="471"/>
        <end position="490"/>
    </location>
</feature>
<feature type="transmembrane region" description="Helical" evidence="5">
    <location>
        <begin position="405"/>
        <end position="428"/>
    </location>
</feature>
<keyword evidence="4 5" id="KW-0472">Membrane</keyword>
<evidence type="ECO:0000313" key="6">
    <source>
        <dbReference type="EMBL" id="KAF7374382.1"/>
    </source>
</evidence>
<dbReference type="EMBL" id="JACAZH010000002">
    <property type="protein sequence ID" value="KAF7374382.1"/>
    <property type="molecule type" value="Genomic_DNA"/>
</dbReference>
<comment type="subcellular location">
    <subcellularLocation>
        <location evidence="1">Membrane</location>
        <topology evidence="1">Multi-pass membrane protein</topology>
    </subcellularLocation>
</comment>
<evidence type="ECO:0000313" key="7">
    <source>
        <dbReference type="Proteomes" id="UP000623467"/>
    </source>
</evidence>
<feature type="transmembrane region" description="Helical" evidence="5">
    <location>
        <begin position="372"/>
        <end position="393"/>
    </location>
</feature>
<keyword evidence="7" id="KW-1185">Reference proteome</keyword>
<dbReference type="InterPro" id="IPR036259">
    <property type="entry name" value="MFS_trans_sf"/>
</dbReference>
<protein>
    <submittedName>
        <fullName evidence="6">MFS general substrate transporter</fullName>
    </submittedName>
</protein>
<evidence type="ECO:0000256" key="1">
    <source>
        <dbReference type="ARBA" id="ARBA00004141"/>
    </source>
</evidence>
<name>A0A8H7DIE7_9AGAR</name>
<evidence type="ECO:0000256" key="2">
    <source>
        <dbReference type="ARBA" id="ARBA00022692"/>
    </source>
</evidence>
<dbReference type="Gene3D" id="1.20.1250.20">
    <property type="entry name" value="MFS general substrate transporter like domains"/>
    <property type="match status" value="1"/>
</dbReference>
<dbReference type="GO" id="GO:0022857">
    <property type="term" value="F:transmembrane transporter activity"/>
    <property type="evidence" value="ECO:0007669"/>
    <property type="project" value="TreeGrafter"/>
</dbReference>
<dbReference type="PANTHER" id="PTHR23502:SF20">
    <property type="entry name" value="TRANSPORTER, PUTATIVE (AFU_ORTHOLOGUE AFUA_6G13880)-RELATED"/>
    <property type="match status" value="1"/>
</dbReference>
<dbReference type="PANTHER" id="PTHR23502">
    <property type="entry name" value="MAJOR FACILITATOR SUPERFAMILY"/>
    <property type="match status" value="1"/>
</dbReference>
<reference evidence="6" key="1">
    <citation type="submission" date="2020-05" db="EMBL/GenBank/DDBJ databases">
        <title>Mycena genomes resolve the evolution of fungal bioluminescence.</title>
        <authorList>
            <person name="Tsai I.J."/>
        </authorList>
    </citation>
    <scope>NUCLEOTIDE SEQUENCE</scope>
    <source>
        <strain evidence="6">160909Yilan</strain>
    </source>
</reference>
<feature type="transmembrane region" description="Helical" evidence="5">
    <location>
        <begin position="502"/>
        <end position="522"/>
    </location>
</feature>
<evidence type="ECO:0000256" key="3">
    <source>
        <dbReference type="ARBA" id="ARBA00022989"/>
    </source>
</evidence>
<feature type="transmembrane region" description="Helical" evidence="5">
    <location>
        <begin position="115"/>
        <end position="135"/>
    </location>
</feature>
<feature type="transmembrane region" description="Helical" evidence="5">
    <location>
        <begin position="74"/>
        <end position="95"/>
    </location>
</feature>
<dbReference type="SUPFAM" id="SSF103473">
    <property type="entry name" value="MFS general substrate transporter"/>
    <property type="match status" value="1"/>
</dbReference>
<feature type="transmembrane region" description="Helical" evidence="5">
    <location>
        <begin position="227"/>
        <end position="246"/>
    </location>
</feature>
<organism evidence="6 7">
    <name type="scientific">Mycena sanguinolenta</name>
    <dbReference type="NCBI Taxonomy" id="230812"/>
    <lineage>
        <taxon>Eukaryota</taxon>
        <taxon>Fungi</taxon>
        <taxon>Dikarya</taxon>
        <taxon>Basidiomycota</taxon>
        <taxon>Agaricomycotina</taxon>
        <taxon>Agaricomycetes</taxon>
        <taxon>Agaricomycetidae</taxon>
        <taxon>Agaricales</taxon>
        <taxon>Marasmiineae</taxon>
        <taxon>Mycenaceae</taxon>
        <taxon>Mycena</taxon>
    </lineage>
</organism>
<dbReference type="AlphaFoldDB" id="A0A8H7DIE7"/>
<dbReference type="OrthoDB" id="5215911at2759"/>
<sequence>MGCGVLEDTKLTHVPGTALFSEDPNAVAYAAYENIDINTLQHATGKHKDIILVPQPSRLDPNDPLLWPTWKKHLFFLILVYGTVLAGAVGPLVAADQTHIAGLFGASPGAFAQVYSSYFVLVLGIATVFFASWIRQVGQTSVSCSASRRFGPATRLLSEVSLELGFSWALLLLLSSFLVGASINDIYHVHERSLPIACWNLALVNGINITPIITGQILNKPSLGFRWAFRFFAIACGVLCILQFFFMPESTFFRESVVPRAVSDAEASSTEGEKGQVETRDIEDNKRQIPLRGYGSSLKMWNGIYKTKSNVFTLLMRPMLLFFTPIVLWGGLIYGLGITFLVLFAVTVSIIFSEPPYNFSPASVGLTYVGPLIAAFIATVLAGPLTSFCARVLSKRNKGIFEPEFKLWPIILYVIFGTMGFVGFGMSLQRGQPWIGPVMFTSIANFGIVMGSTAAISYVIDSHRHTADAALGSLIVHKNVWSFGLTWNIVDQVLDFGPQKVFSVVGGVLAFTCLLTIPMYIFGKRVRSFVHRHIKFSEEDETTIVGH</sequence>
<evidence type="ECO:0000256" key="4">
    <source>
        <dbReference type="ARBA" id="ARBA00023136"/>
    </source>
</evidence>
<proteinExistence type="predicted"/>